<accession>A0A1M6GGB8</accession>
<dbReference type="AlphaFoldDB" id="A0A1M6GGB8"/>
<organism evidence="1 2">
    <name type="scientific">Arenibacter nanhaiticus</name>
    <dbReference type="NCBI Taxonomy" id="558155"/>
    <lineage>
        <taxon>Bacteria</taxon>
        <taxon>Pseudomonadati</taxon>
        <taxon>Bacteroidota</taxon>
        <taxon>Flavobacteriia</taxon>
        <taxon>Flavobacteriales</taxon>
        <taxon>Flavobacteriaceae</taxon>
        <taxon>Arenibacter</taxon>
    </lineage>
</organism>
<evidence type="ECO:0000313" key="1">
    <source>
        <dbReference type="EMBL" id="SHJ09010.1"/>
    </source>
</evidence>
<dbReference type="Proteomes" id="UP000184231">
    <property type="component" value="Unassembled WGS sequence"/>
</dbReference>
<evidence type="ECO:0000313" key="2">
    <source>
        <dbReference type="Proteomes" id="UP000184231"/>
    </source>
</evidence>
<protein>
    <submittedName>
        <fullName evidence="1">Uncharacterized protein</fullName>
    </submittedName>
</protein>
<proteinExistence type="predicted"/>
<gene>
    <name evidence="1" type="ORF">SAMN04487911_1115</name>
</gene>
<dbReference type="EMBL" id="FQYX01000011">
    <property type="protein sequence ID" value="SHJ09010.1"/>
    <property type="molecule type" value="Genomic_DNA"/>
</dbReference>
<dbReference type="STRING" id="558155.SAMN04487911_1115"/>
<name>A0A1M6GGB8_9FLAO</name>
<sequence length="67" mass="7689">MELLKYLWRNSVPGDIAKRMTGKVHSEFFGNISSKGNLSQVSIEVNTGYKDILRWMITIRHPLIGLQ</sequence>
<keyword evidence="2" id="KW-1185">Reference proteome</keyword>
<reference evidence="2" key="1">
    <citation type="submission" date="2016-11" db="EMBL/GenBank/DDBJ databases">
        <authorList>
            <person name="Varghese N."/>
            <person name="Submissions S."/>
        </authorList>
    </citation>
    <scope>NUCLEOTIDE SEQUENCE [LARGE SCALE GENOMIC DNA]</scope>
    <source>
        <strain evidence="2">CGMCC 1.8863</strain>
    </source>
</reference>